<evidence type="ECO:0000256" key="7">
    <source>
        <dbReference type="ARBA" id="ARBA00022737"/>
    </source>
</evidence>
<sequence>MAPLAGGDAAAATKNLQQQSSKQNQLISDSAQDEASGFVSRAVMGGVAAGVSKVIAAPIERVKLLLQSQDELISQGRLDRPYKGLADCFRRIYVNEGVWSFWRGTSANVLRIAPTQALNFSFKPLYNRVFGVAPDAPFSAQLASKVASGGAAGATSALVVYPLDMARTRLANDAKPASGGARQFNGLWDVFRKIYRVDGIPGLYRGIVPSLLGAMVYRGTEFGLYDFLKPIWLQGSLQSSFAATFALGYLCTVTAGLAVYPFDSTRRRMMMTSGEAKHYSGLVDAFLSIVRTGGVRALYNGAGANILRGIAGAGALSGYDAIQRMAVQTKEKIYGAETA</sequence>
<dbReference type="InterPro" id="IPR018108">
    <property type="entry name" value="MCP_transmembrane"/>
</dbReference>
<evidence type="ECO:0000256" key="10">
    <source>
        <dbReference type="ARBA" id="ARBA00023128"/>
    </source>
</evidence>
<dbReference type="GO" id="GO:0005471">
    <property type="term" value="F:ATP:ADP antiporter activity"/>
    <property type="evidence" value="ECO:0007669"/>
    <property type="project" value="UniProtKB-UniRule"/>
</dbReference>
<dbReference type="EMBL" id="LWDF02000467">
    <property type="protein sequence ID" value="KAE8246623.1"/>
    <property type="molecule type" value="Genomic_DNA"/>
</dbReference>
<reference evidence="18" key="2">
    <citation type="journal article" date="2019" name="IMA Fungus">
        <title>Genome sequencing and comparison of five Tilletia species to identify candidate genes for the detection of regulated species infecting wheat.</title>
        <authorList>
            <person name="Nguyen H.D.T."/>
            <person name="Sultana T."/>
            <person name="Kesanakurti P."/>
            <person name="Hambleton S."/>
        </authorList>
    </citation>
    <scope>NUCLEOTIDE SEQUENCE</scope>
    <source>
        <strain evidence="18">DAOMC 236416</strain>
    </source>
</reference>
<comment type="caution">
    <text evidence="18">The sequence shown here is derived from an EMBL/GenBank/DDBJ whole genome shotgun (WGS) entry which is preliminary data.</text>
</comment>
<evidence type="ECO:0000256" key="11">
    <source>
        <dbReference type="ARBA" id="ARBA00023136"/>
    </source>
</evidence>
<comment type="function">
    <text evidence="13">ADP:ATP antiporter that mediates import of ADP into the mitochondrial matrix for ATP synthesis, and export of ATP out to fuel the cell. Cycles between the cytoplasmic-open state (c-state) and the matrix-open state (m-state): operates by the alternating access mechanism with a single substrate-binding site intermittently exposed to either the cytosolic (c-state) or matrix (m-state) side of the inner mitochondrial membrane.</text>
</comment>
<keyword evidence="6 14" id="KW-0812">Transmembrane</keyword>
<evidence type="ECO:0000256" key="3">
    <source>
        <dbReference type="ARBA" id="ARBA00011245"/>
    </source>
</evidence>
<gene>
    <name evidence="18" type="ORF">A4X13_0g5700</name>
</gene>
<dbReference type="Proteomes" id="UP000077521">
    <property type="component" value="Unassembled WGS sequence"/>
</dbReference>
<dbReference type="InterPro" id="IPR002113">
    <property type="entry name" value="ADT_euk_type"/>
</dbReference>
<evidence type="ECO:0000256" key="8">
    <source>
        <dbReference type="ARBA" id="ARBA00022792"/>
    </source>
</evidence>
<keyword evidence="4 15" id="KW-0813">Transport</keyword>
<evidence type="ECO:0000256" key="13">
    <source>
        <dbReference type="ARBA" id="ARBA00045250"/>
    </source>
</evidence>
<feature type="compositionally biased region" description="Low complexity" evidence="17">
    <location>
        <begin position="1"/>
        <end position="26"/>
    </location>
</feature>
<name>A0A177TRS1_9BASI</name>
<evidence type="ECO:0000256" key="17">
    <source>
        <dbReference type="SAM" id="MobiDB-lite"/>
    </source>
</evidence>
<evidence type="ECO:0000256" key="1">
    <source>
        <dbReference type="ARBA" id="ARBA00004448"/>
    </source>
</evidence>
<comment type="subcellular location">
    <subcellularLocation>
        <location evidence="16">Membrane</location>
        <topology evidence="16">Multi-pass membrane protein</topology>
    </subcellularLocation>
    <subcellularLocation>
        <location evidence="1">Mitochondrion inner membrane</location>
        <topology evidence="1">Multi-pass membrane protein</topology>
    </subcellularLocation>
</comment>
<evidence type="ECO:0000256" key="14">
    <source>
        <dbReference type="PROSITE-ProRule" id="PRU00282"/>
    </source>
</evidence>
<dbReference type="Gene3D" id="1.50.40.10">
    <property type="entry name" value="Mitochondrial carrier domain"/>
    <property type="match status" value="1"/>
</dbReference>
<dbReference type="GO" id="GO:0140021">
    <property type="term" value="P:mitochondrial ADP transmembrane transport"/>
    <property type="evidence" value="ECO:0007669"/>
    <property type="project" value="InterPro"/>
</dbReference>
<dbReference type="PANTHER" id="PTHR45635">
    <property type="entry name" value="ADP,ATP CARRIER PROTEIN 1-RELATED-RELATED"/>
    <property type="match status" value="1"/>
</dbReference>
<evidence type="ECO:0000256" key="4">
    <source>
        <dbReference type="ARBA" id="ARBA00022448"/>
    </source>
</evidence>
<comment type="function">
    <text evidence="16">Catalyzes the exchange of ADP and ATP across the membrane.</text>
</comment>
<evidence type="ECO:0000256" key="12">
    <source>
        <dbReference type="ARBA" id="ARBA00024143"/>
    </source>
</evidence>
<dbReference type="OrthoDB" id="270584at2759"/>
<dbReference type="InterPro" id="IPR023395">
    <property type="entry name" value="MCP_dom_sf"/>
</dbReference>
<dbReference type="PROSITE" id="PS50920">
    <property type="entry name" value="SOLCAR"/>
    <property type="match status" value="3"/>
</dbReference>
<comment type="catalytic activity">
    <reaction evidence="12">
        <text>ADP(in) + ATP(out) = ADP(out) + ATP(in)</text>
        <dbReference type="Rhea" id="RHEA:34999"/>
        <dbReference type="ChEBI" id="CHEBI:30616"/>
        <dbReference type="ChEBI" id="CHEBI:456216"/>
    </reaction>
    <physiologicalReaction direction="left-to-right" evidence="12">
        <dbReference type="Rhea" id="RHEA:35000"/>
    </physiologicalReaction>
</comment>
<feature type="repeat" description="Solcar" evidence="14">
    <location>
        <begin position="140"/>
        <end position="231"/>
    </location>
</feature>
<comment type="similarity">
    <text evidence="2 15">Belongs to the mitochondrial carrier (TC 2.A.29) family.</text>
</comment>
<evidence type="ECO:0000256" key="15">
    <source>
        <dbReference type="RuleBase" id="RU000488"/>
    </source>
</evidence>
<proteinExistence type="inferred from homology"/>
<keyword evidence="8" id="KW-0999">Mitochondrion inner membrane</keyword>
<evidence type="ECO:0000313" key="19">
    <source>
        <dbReference type="Proteomes" id="UP000077521"/>
    </source>
</evidence>
<feature type="region of interest" description="Disordered" evidence="17">
    <location>
        <begin position="1"/>
        <end position="27"/>
    </location>
</feature>
<dbReference type="GO" id="GO:1990544">
    <property type="term" value="P:mitochondrial ATP transmembrane transport"/>
    <property type="evidence" value="ECO:0007669"/>
    <property type="project" value="InterPro"/>
</dbReference>
<feature type="repeat" description="Solcar" evidence="14">
    <location>
        <begin position="36"/>
        <end position="129"/>
    </location>
</feature>
<accession>A0A177TRS1</accession>
<keyword evidence="5" id="KW-0050">Antiport</keyword>
<keyword evidence="11 14" id="KW-0472">Membrane</keyword>
<evidence type="ECO:0000256" key="9">
    <source>
        <dbReference type="ARBA" id="ARBA00022989"/>
    </source>
</evidence>
<evidence type="ECO:0000256" key="5">
    <source>
        <dbReference type="ARBA" id="ARBA00022449"/>
    </source>
</evidence>
<comment type="subunit">
    <text evidence="3 16">Monomer.</text>
</comment>
<dbReference type="Pfam" id="PF00153">
    <property type="entry name" value="Mito_carr"/>
    <property type="match status" value="3"/>
</dbReference>
<keyword evidence="19" id="KW-1185">Reference proteome</keyword>
<dbReference type="PRINTS" id="PR00926">
    <property type="entry name" value="MITOCARRIER"/>
</dbReference>
<keyword evidence="9 16" id="KW-1133">Transmembrane helix</keyword>
<protein>
    <recommendedName>
        <fullName evidence="16">ADP/ATP translocase</fullName>
    </recommendedName>
    <alternativeName>
        <fullName evidence="16">ADP,ATP carrier protein</fullName>
    </alternativeName>
</protein>
<keyword evidence="7" id="KW-0677">Repeat</keyword>
<dbReference type="AlphaFoldDB" id="A0A177TRS1"/>
<reference evidence="18" key="1">
    <citation type="submission" date="2016-04" db="EMBL/GenBank/DDBJ databases">
        <authorList>
            <person name="Nguyen H.D."/>
            <person name="Samba Siva P."/>
            <person name="Cullis J."/>
            <person name="Levesque C.A."/>
            <person name="Hambleton S."/>
        </authorList>
    </citation>
    <scope>NUCLEOTIDE SEQUENCE</scope>
    <source>
        <strain evidence="18">DAOMC 236416</strain>
    </source>
</reference>
<dbReference type="PRINTS" id="PR00927">
    <property type="entry name" value="ADPTRNSLCASE"/>
</dbReference>
<keyword evidence="10" id="KW-0496">Mitochondrion</keyword>
<feature type="repeat" description="Solcar" evidence="14">
    <location>
        <begin position="239"/>
        <end position="325"/>
    </location>
</feature>
<dbReference type="GO" id="GO:0005743">
    <property type="term" value="C:mitochondrial inner membrane"/>
    <property type="evidence" value="ECO:0007669"/>
    <property type="project" value="UniProtKB-SubCell"/>
</dbReference>
<dbReference type="PANTHER" id="PTHR45635:SF14">
    <property type="entry name" value="ADP_ATP TRANSLOCASE"/>
    <property type="match status" value="1"/>
</dbReference>
<feature type="transmembrane region" description="Helical" evidence="16">
    <location>
        <begin position="240"/>
        <end position="262"/>
    </location>
</feature>
<dbReference type="InterPro" id="IPR002067">
    <property type="entry name" value="MCP"/>
</dbReference>
<comment type="caution">
    <text evidence="16">Lacks conserved residue(s) required for the propagation of feature annotation.</text>
</comment>
<evidence type="ECO:0000256" key="2">
    <source>
        <dbReference type="ARBA" id="ARBA00006375"/>
    </source>
</evidence>
<organism evidence="18 19">
    <name type="scientific">Tilletia indica</name>
    <dbReference type="NCBI Taxonomy" id="43049"/>
    <lineage>
        <taxon>Eukaryota</taxon>
        <taxon>Fungi</taxon>
        <taxon>Dikarya</taxon>
        <taxon>Basidiomycota</taxon>
        <taxon>Ustilaginomycotina</taxon>
        <taxon>Exobasidiomycetes</taxon>
        <taxon>Tilletiales</taxon>
        <taxon>Tilletiaceae</taxon>
        <taxon>Tilletia</taxon>
    </lineage>
</organism>
<evidence type="ECO:0000313" key="18">
    <source>
        <dbReference type="EMBL" id="KAE8246623.1"/>
    </source>
</evidence>
<dbReference type="SUPFAM" id="SSF103506">
    <property type="entry name" value="Mitochondrial carrier"/>
    <property type="match status" value="1"/>
</dbReference>
<evidence type="ECO:0000256" key="16">
    <source>
        <dbReference type="RuleBase" id="RU368008"/>
    </source>
</evidence>
<evidence type="ECO:0000256" key="6">
    <source>
        <dbReference type="ARBA" id="ARBA00022692"/>
    </source>
</evidence>